<gene>
    <name evidence="1" type="ORF">CcarbDRAFT_1549</name>
</gene>
<dbReference type="Gene3D" id="3.40.50.150">
    <property type="entry name" value="Vaccinia Virus protein VP39"/>
    <property type="match status" value="1"/>
</dbReference>
<evidence type="ECO:0000313" key="1">
    <source>
        <dbReference type="EMBL" id="EET88034.1"/>
    </source>
</evidence>
<dbReference type="PATRIC" id="fig|536227.13.peg.825"/>
<dbReference type="InterPro" id="IPR029063">
    <property type="entry name" value="SAM-dependent_MTases_sf"/>
</dbReference>
<dbReference type="Proteomes" id="UP000004198">
    <property type="component" value="Unassembled WGS sequence"/>
</dbReference>
<dbReference type="EMBL" id="ACVI01000019">
    <property type="protein sequence ID" value="EET88034.1"/>
    <property type="molecule type" value="Genomic_DNA"/>
</dbReference>
<dbReference type="OrthoDB" id="1157001at2"/>
<proteinExistence type="predicted"/>
<protein>
    <recommendedName>
        <fullName evidence="3">Phytanoyl-CoA dioxygenase</fullName>
    </recommendedName>
</protein>
<dbReference type="KEGG" id="cck:Ccar_03890"/>
<organism evidence="1 2">
    <name type="scientific">Clostridium carboxidivorans P7</name>
    <dbReference type="NCBI Taxonomy" id="536227"/>
    <lineage>
        <taxon>Bacteria</taxon>
        <taxon>Bacillati</taxon>
        <taxon>Bacillota</taxon>
        <taxon>Clostridia</taxon>
        <taxon>Eubacteriales</taxon>
        <taxon>Clostridiaceae</taxon>
        <taxon>Clostridium</taxon>
    </lineage>
</organism>
<keyword evidence="2" id="KW-1185">Reference proteome</keyword>
<dbReference type="AlphaFoldDB" id="C6PRY2"/>
<reference evidence="1 2" key="1">
    <citation type="submission" date="2009-06" db="EMBL/GenBank/DDBJ databases">
        <title>The draft genome of Clostridium carboxidivorans P7.</title>
        <authorList>
            <consortium name="US DOE Joint Genome Institute (JGI-PGF)"/>
            <person name="Lucas S."/>
            <person name="Copeland A."/>
            <person name="Lapidus A."/>
            <person name="Glavina del Rio T."/>
            <person name="Tice H."/>
            <person name="Bruce D."/>
            <person name="Goodwin L."/>
            <person name="Pitluck S."/>
            <person name="Larimer F."/>
            <person name="Land M.L."/>
            <person name="Hauser L."/>
            <person name="Hemme C.L."/>
        </authorList>
    </citation>
    <scope>NUCLEOTIDE SEQUENCE [LARGE SCALE GENOMIC DNA]</scope>
    <source>
        <strain evidence="1 2">P7</strain>
    </source>
</reference>
<name>C6PRY2_9CLOT</name>
<dbReference type="RefSeq" id="WP_007060434.1">
    <property type="nucleotide sequence ID" value="NZ_ACVI01000019.1"/>
</dbReference>
<dbReference type="eggNOG" id="COG4076">
    <property type="taxonomic scope" value="Bacteria"/>
</dbReference>
<evidence type="ECO:0000313" key="2">
    <source>
        <dbReference type="Proteomes" id="UP000004198"/>
    </source>
</evidence>
<dbReference type="SUPFAM" id="SSF53335">
    <property type="entry name" value="S-adenosyl-L-methionine-dependent methyltransferases"/>
    <property type="match status" value="1"/>
</dbReference>
<evidence type="ECO:0008006" key="3">
    <source>
        <dbReference type="Google" id="ProtNLM"/>
    </source>
</evidence>
<comment type="caution">
    <text evidence="1">The sequence shown here is derived from an EMBL/GenBank/DDBJ whole genome shotgun (WGS) entry which is preliminary data.</text>
</comment>
<dbReference type="STRING" id="536227.Ccar_03890"/>
<accession>C6PRY2</accession>
<sequence length="338" mass="39764">MNSYKEKLKEITRILLEEEDEYGKIKDTCDDLFRLFLAASELKEDEYSRKEYYLPKGKAIGTFWAGVCVKELMRTKRFIRGIFYGIKKAQEKFPDRTIHILYAGTGPFATLMLPMTTVFSSEKIKFTLLEINQGSIEALKKIIKVFEVEEYVEEIVQCDATEYKIDKSKPVHMIITETMQNALKNEPQVAITLNLVPQMEIEGILIPQNIDIEAVLIDPKREMERTMGIEGAEDDFYYPLSKIFELNKEGVKRVMKNKNYEFPEIEIELSHTIEKRYKRLCLLTTIQVFEGEQLTYNQCSLNLPYKIMDIDWRNNKWKELRFQYVVSEKPGFLYKLQV</sequence>